<dbReference type="SUPFAM" id="SSF54928">
    <property type="entry name" value="RNA-binding domain, RBD"/>
    <property type="match status" value="1"/>
</dbReference>
<feature type="compositionally biased region" description="Basic residues" evidence="3">
    <location>
        <begin position="171"/>
        <end position="185"/>
    </location>
</feature>
<name>A0A7R9KK76_9ACAR</name>
<reference evidence="5" key="1">
    <citation type="submission" date="2020-11" db="EMBL/GenBank/DDBJ databases">
        <authorList>
            <person name="Tran Van P."/>
        </authorList>
    </citation>
    <scope>NUCLEOTIDE SEQUENCE</scope>
</reference>
<evidence type="ECO:0000259" key="4">
    <source>
        <dbReference type="PROSITE" id="PS50102"/>
    </source>
</evidence>
<evidence type="ECO:0000256" key="3">
    <source>
        <dbReference type="SAM" id="MobiDB-lite"/>
    </source>
</evidence>
<gene>
    <name evidence="5" type="ORF">OSB1V03_LOCUS5241</name>
</gene>
<dbReference type="Proteomes" id="UP000759131">
    <property type="component" value="Unassembled WGS sequence"/>
</dbReference>
<dbReference type="GO" id="GO:0003723">
    <property type="term" value="F:RNA binding"/>
    <property type="evidence" value="ECO:0007669"/>
    <property type="project" value="UniProtKB-UniRule"/>
</dbReference>
<dbReference type="InterPro" id="IPR035979">
    <property type="entry name" value="RBD_domain_sf"/>
</dbReference>
<sequence>MSSSPSSRRNRSNELSSRKSRADDYDDSNRDDGSEFNTRGHGPPKIEGMVSLKVDNITQRTGVNLLKKVFSKFGDLGDIYVPRYPDTFASRGFAFVRYYRKRDAEEAMRAMNGERLDGRILSIQMARYARPNSKHDKHVSSKRTHYSSDMRRNGTGSGRSYRRSSYSDRFSRRRRSRTRSRSRDRRKSDGRHGRSRSGSKSRSKKRTSRSRYRSKSKSRSRSQSRSRSRSHSRNSSKSNDELKTEIKCENNTELEDETNMNTNNNKSDVESNKSVTSPTNNAEERSHSNGR</sequence>
<dbReference type="Gene3D" id="3.30.70.330">
    <property type="match status" value="1"/>
</dbReference>
<evidence type="ECO:0000256" key="2">
    <source>
        <dbReference type="PROSITE-ProRule" id="PRU00176"/>
    </source>
</evidence>
<dbReference type="PANTHER" id="PTHR48034">
    <property type="entry name" value="TRANSFORMER-2 SEX-DETERMINING PROTEIN-RELATED"/>
    <property type="match status" value="1"/>
</dbReference>
<feature type="compositionally biased region" description="Basic and acidic residues" evidence="3">
    <location>
        <begin position="16"/>
        <end position="33"/>
    </location>
</feature>
<dbReference type="InterPro" id="IPR000504">
    <property type="entry name" value="RRM_dom"/>
</dbReference>
<feature type="compositionally biased region" description="Basic residues" evidence="3">
    <location>
        <begin position="135"/>
        <end position="145"/>
    </location>
</feature>
<dbReference type="Pfam" id="PF00076">
    <property type="entry name" value="RRM_1"/>
    <property type="match status" value="1"/>
</dbReference>
<organism evidence="5">
    <name type="scientific">Medioppia subpectinata</name>
    <dbReference type="NCBI Taxonomy" id="1979941"/>
    <lineage>
        <taxon>Eukaryota</taxon>
        <taxon>Metazoa</taxon>
        <taxon>Ecdysozoa</taxon>
        <taxon>Arthropoda</taxon>
        <taxon>Chelicerata</taxon>
        <taxon>Arachnida</taxon>
        <taxon>Acari</taxon>
        <taxon>Acariformes</taxon>
        <taxon>Sarcoptiformes</taxon>
        <taxon>Oribatida</taxon>
        <taxon>Brachypylina</taxon>
        <taxon>Oppioidea</taxon>
        <taxon>Oppiidae</taxon>
        <taxon>Medioppia</taxon>
    </lineage>
</organism>
<feature type="region of interest" description="Disordered" evidence="3">
    <location>
        <begin position="1"/>
        <end position="47"/>
    </location>
</feature>
<protein>
    <recommendedName>
        <fullName evidence="4">RRM domain-containing protein</fullName>
    </recommendedName>
</protein>
<evidence type="ECO:0000313" key="5">
    <source>
        <dbReference type="EMBL" id="CAD7624801.1"/>
    </source>
</evidence>
<dbReference type="EMBL" id="CAJPIZ010002575">
    <property type="protein sequence ID" value="CAG2105231.1"/>
    <property type="molecule type" value="Genomic_DNA"/>
</dbReference>
<feature type="domain" description="RRM" evidence="4">
    <location>
        <begin position="50"/>
        <end position="128"/>
    </location>
</feature>
<dbReference type="SMART" id="SM00360">
    <property type="entry name" value="RRM"/>
    <property type="match status" value="1"/>
</dbReference>
<dbReference type="PROSITE" id="PS50102">
    <property type="entry name" value="RRM"/>
    <property type="match status" value="1"/>
</dbReference>
<dbReference type="OrthoDB" id="8093034at2759"/>
<proteinExistence type="predicted"/>
<dbReference type="InterPro" id="IPR012677">
    <property type="entry name" value="Nucleotide-bd_a/b_plait_sf"/>
</dbReference>
<evidence type="ECO:0000313" key="6">
    <source>
        <dbReference type="Proteomes" id="UP000759131"/>
    </source>
</evidence>
<dbReference type="EMBL" id="OC857150">
    <property type="protein sequence ID" value="CAD7624801.1"/>
    <property type="molecule type" value="Genomic_DNA"/>
</dbReference>
<keyword evidence="1 2" id="KW-0694">RNA-binding</keyword>
<dbReference type="CDD" id="cd12311">
    <property type="entry name" value="RRM_SRSF2_SRSF8"/>
    <property type="match status" value="1"/>
</dbReference>
<evidence type="ECO:0000256" key="1">
    <source>
        <dbReference type="ARBA" id="ARBA00022884"/>
    </source>
</evidence>
<feature type="compositionally biased region" description="Basic and acidic residues" evidence="3">
    <location>
        <begin position="282"/>
        <end position="291"/>
    </location>
</feature>
<feature type="region of interest" description="Disordered" evidence="3">
    <location>
        <begin position="128"/>
        <end position="291"/>
    </location>
</feature>
<feature type="compositionally biased region" description="Basic residues" evidence="3">
    <location>
        <begin position="193"/>
        <end position="234"/>
    </location>
</feature>
<dbReference type="InterPro" id="IPR050441">
    <property type="entry name" value="RBM"/>
</dbReference>
<accession>A0A7R9KK76</accession>
<feature type="compositionally biased region" description="Polar residues" evidence="3">
    <location>
        <begin position="259"/>
        <end position="281"/>
    </location>
</feature>
<dbReference type="AlphaFoldDB" id="A0A7R9KK76"/>
<feature type="compositionally biased region" description="Basic and acidic residues" evidence="3">
    <location>
        <begin position="238"/>
        <end position="250"/>
    </location>
</feature>
<keyword evidence="6" id="KW-1185">Reference proteome</keyword>